<gene>
    <name evidence="3" type="ORF">CLV90_2805</name>
</gene>
<accession>A0A4R7K1B0</accession>
<evidence type="ECO:0000313" key="4">
    <source>
        <dbReference type="Proteomes" id="UP000294749"/>
    </source>
</evidence>
<proteinExistence type="predicted"/>
<feature type="region of interest" description="Disordered" evidence="1">
    <location>
        <begin position="21"/>
        <end position="60"/>
    </location>
</feature>
<dbReference type="RefSeq" id="WP_133688076.1">
    <property type="nucleotide sequence ID" value="NZ_SOAY01000012.1"/>
</dbReference>
<comment type="caution">
    <text evidence="3">The sequence shown here is derived from an EMBL/GenBank/DDBJ whole genome shotgun (WGS) entry which is preliminary data.</text>
</comment>
<evidence type="ECO:0000256" key="1">
    <source>
        <dbReference type="SAM" id="MobiDB-lite"/>
    </source>
</evidence>
<name>A0A4R7K1B0_9FLAO</name>
<keyword evidence="2" id="KW-0732">Signal</keyword>
<dbReference type="PROSITE" id="PS51257">
    <property type="entry name" value="PROKAR_LIPOPROTEIN"/>
    <property type="match status" value="1"/>
</dbReference>
<feature type="compositionally biased region" description="Polar residues" evidence="1">
    <location>
        <begin position="35"/>
        <end position="47"/>
    </location>
</feature>
<dbReference type="Proteomes" id="UP000294749">
    <property type="component" value="Unassembled WGS sequence"/>
</dbReference>
<protein>
    <submittedName>
        <fullName evidence="3">Uncharacterized protein</fullName>
    </submittedName>
</protein>
<feature type="signal peptide" evidence="2">
    <location>
        <begin position="1"/>
        <end position="22"/>
    </location>
</feature>
<organism evidence="3 4">
    <name type="scientific">Maribacter spongiicola</name>
    <dbReference type="NCBI Taxonomy" id="1206753"/>
    <lineage>
        <taxon>Bacteria</taxon>
        <taxon>Pseudomonadati</taxon>
        <taxon>Bacteroidota</taxon>
        <taxon>Flavobacteriia</taxon>
        <taxon>Flavobacteriales</taxon>
        <taxon>Flavobacteriaceae</taxon>
        <taxon>Maribacter</taxon>
    </lineage>
</organism>
<dbReference type="EMBL" id="SOAY01000012">
    <property type="protein sequence ID" value="TDT43683.1"/>
    <property type="molecule type" value="Genomic_DNA"/>
</dbReference>
<reference evidence="3 4" key="1">
    <citation type="submission" date="2019-03" db="EMBL/GenBank/DDBJ databases">
        <title>Genomic Encyclopedia of Archaeal and Bacterial Type Strains, Phase II (KMG-II): from individual species to whole genera.</title>
        <authorList>
            <person name="Goeker M."/>
        </authorList>
    </citation>
    <scope>NUCLEOTIDE SEQUENCE [LARGE SCALE GENOMIC DNA]</scope>
    <source>
        <strain evidence="3 4">DSM 25233</strain>
    </source>
</reference>
<feature type="chain" id="PRO_5020534195" evidence="2">
    <location>
        <begin position="23"/>
        <end position="140"/>
    </location>
</feature>
<keyword evidence="4" id="KW-1185">Reference proteome</keyword>
<sequence>MKIKLVSMLALSIVLTSCSSTKKTGAKNSKDSMAAQETNNTSSTTAAMDNRSTTLNNNTSTAVKTLKSKNEYASMFSSLEMTDEQIRKFSVAMDQFKSKQANMASGEMLGSVESERTRQLESILSSSQLSKYEKWLVDNQ</sequence>
<evidence type="ECO:0000256" key="2">
    <source>
        <dbReference type="SAM" id="SignalP"/>
    </source>
</evidence>
<dbReference type="OrthoDB" id="1442645at2"/>
<evidence type="ECO:0000313" key="3">
    <source>
        <dbReference type="EMBL" id="TDT43683.1"/>
    </source>
</evidence>
<dbReference type="AlphaFoldDB" id="A0A4R7K1B0"/>
<feature type="compositionally biased region" description="Low complexity" evidence="1">
    <location>
        <begin position="50"/>
        <end position="60"/>
    </location>
</feature>